<feature type="transmembrane region" description="Helical" evidence="6">
    <location>
        <begin position="90"/>
        <end position="111"/>
    </location>
</feature>
<dbReference type="PANTHER" id="PTHR43373:SF1">
    <property type="entry name" value="NA(+)_H(+) ANTIPORTER SUBUNIT A"/>
    <property type="match status" value="1"/>
</dbReference>
<evidence type="ECO:0000259" key="7">
    <source>
        <dbReference type="Pfam" id="PF00361"/>
    </source>
</evidence>
<accession>A0A126QSG9</accession>
<dbReference type="InterPro" id="IPR050616">
    <property type="entry name" value="CPA3_Na-H_Antiporter_A"/>
</dbReference>
<dbReference type="PANTHER" id="PTHR43373">
    <property type="entry name" value="NA(+)/H(+) ANTIPORTER SUBUNIT"/>
    <property type="match status" value="1"/>
</dbReference>
<comment type="subcellular location">
    <subcellularLocation>
        <location evidence="1">Endomembrane system</location>
        <topology evidence="1">Multi-pass membrane protein</topology>
    </subcellularLocation>
    <subcellularLocation>
        <location evidence="5">Membrane</location>
        <topology evidence="5">Multi-pass membrane protein</topology>
    </subcellularLocation>
</comment>
<feature type="transmembrane region" description="Helical" evidence="6">
    <location>
        <begin position="243"/>
        <end position="267"/>
    </location>
</feature>
<dbReference type="Proteomes" id="UP000295506">
    <property type="component" value="Unassembled WGS sequence"/>
</dbReference>
<feature type="transmembrane region" description="Helical" evidence="6">
    <location>
        <begin position="60"/>
        <end position="83"/>
    </location>
</feature>
<dbReference type="InterPro" id="IPR001750">
    <property type="entry name" value="ND/Mrp_TM"/>
</dbReference>
<feature type="transmembrane region" description="Helical" evidence="6">
    <location>
        <begin position="164"/>
        <end position="180"/>
    </location>
</feature>
<feature type="transmembrane region" description="Helical" evidence="6">
    <location>
        <begin position="123"/>
        <end position="144"/>
    </location>
</feature>
<feature type="transmembrane region" description="Helical" evidence="6">
    <location>
        <begin position="538"/>
        <end position="559"/>
    </location>
</feature>
<reference evidence="10 12" key="2">
    <citation type="submission" date="2019-03" db="EMBL/GenBank/DDBJ databases">
        <title>Genomic Encyclopedia of Type Strains, Phase IV (KMG-IV): sequencing the most valuable type-strain genomes for metagenomic binning, comparative biology and taxonomic classification.</title>
        <authorList>
            <person name="Goeker M."/>
        </authorList>
    </citation>
    <scope>NUCLEOTIDE SEQUENCE [LARGE SCALE GENOMIC DNA]</scope>
    <source>
        <strain evidence="10 12">DSM 101483</strain>
    </source>
</reference>
<gene>
    <name evidence="9" type="ORF">AWY79_16905</name>
    <name evidence="10" type="ORF">EDC59_102415</name>
</gene>
<name>A0A126QSG9_9BACT</name>
<evidence type="ECO:0000313" key="9">
    <source>
        <dbReference type="EMBL" id="AMK12666.1"/>
    </source>
</evidence>
<keyword evidence="4 6" id="KW-0472">Membrane</keyword>
<evidence type="ECO:0000256" key="2">
    <source>
        <dbReference type="ARBA" id="ARBA00022692"/>
    </source>
</evidence>
<feature type="domain" description="NADH:quinone oxidoreductase/Mrp antiporter transmembrane" evidence="7">
    <location>
        <begin position="181"/>
        <end position="463"/>
    </location>
</feature>
<dbReference type="EMBL" id="CP014206">
    <property type="protein sequence ID" value="AMK12666.1"/>
    <property type="molecule type" value="Genomic_DNA"/>
</dbReference>
<evidence type="ECO:0000256" key="1">
    <source>
        <dbReference type="ARBA" id="ARBA00004127"/>
    </source>
</evidence>
<feature type="domain" description="NADH-Ubiquinone oxidoreductase (complex I) chain 5 N-terminal" evidence="8">
    <location>
        <begin position="120"/>
        <end position="153"/>
    </location>
</feature>
<dbReference type="OrthoDB" id="9805769at2"/>
<feature type="transmembrane region" description="Helical" evidence="6">
    <location>
        <begin position="612"/>
        <end position="631"/>
    </location>
</feature>
<keyword evidence="3 6" id="KW-1133">Transmembrane helix</keyword>
<dbReference type="RefSeq" id="WP_066806475.1">
    <property type="nucleotide sequence ID" value="NZ_CP014206.1"/>
</dbReference>
<protein>
    <submittedName>
        <fullName evidence="10">Ech hydrogenase subunit A</fullName>
    </submittedName>
    <submittedName>
        <fullName evidence="9">Oxidoreductase</fullName>
    </submittedName>
</protein>
<feature type="transmembrane region" description="Helical" evidence="6">
    <location>
        <begin position="319"/>
        <end position="341"/>
    </location>
</feature>
<dbReference type="GO" id="GO:0012505">
    <property type="term" value="C:endomembrane system"/>
    <property type="evidence" value="ECO:0007669"/>
    <property type="project" value="UniProtKB-SubCell"/>
</dbReference>
<keyword evidence="11" id="KW-1185">Reference proteome</keyword>
<dbReference type="GO" id="GO:0016020">
    <property type="term" value="C:membrane"/>
    <property type="evidence" value="ECO:0007669"/>
    <property type="project" value="UniProtKB-SubCell"/>
</dbReference>
<feature type="transmembrane region" description="Helical" evidence="6">
    <location>
        <begin position="495"/>
        <end position="515"/>
    </location>
</feature>
<sequence length="632" mass="67014">MSNLLLLLILLPAAAAGVCYFVRSSAVRNLTVLATGAILTLASLGLLSHGVFEPIEVGSILGIGSDFLVTVLDFALLGVIFFYGIKHKSILIQAFTAAQAVLLAWFEIVMVKHEAVPALAGDQLSLIMVLVISIIGSLICIFAIPYMKEHEEHLHLKKSRQPRFFFFLVLFLGAMNGLVLSNNVLWMYFFFEVTTLCSFMLIGHDATEIATRNSVRALWMNAMGGLAFVLGMMLVYMEAGTLNIAAILTSGNQTALMLTGLGFLCLAGFTKAAQVPFQSWLLGAMVAPTPVSALLHSSTMVKAGVFVVLRFAPAYAGSFLSTGVAVCGAFTFIACSALGVGQSNGKKILAYSTVANLGLIICCAGINTPLALTAAVMLILFHAISKSLLFLCVGTIEQAIGSRDIEDMRGLYARLPRTALITIIGILTMMLPPFGVLLGKWMAIEASADSNIFIVVMLAMGSALMVVFLARWAGSMMATREEGGRCESQPTLTRLPLLILCLGAVVLSIASPWIYNSLLAPWLGSAPFMVGFGSLESAHGTFVVVPLFLVLGLGLLYAVKAGSGYRKVKVMPPYLGGANSSVDGTYVGPMNGDVPFAAGNMYLGELFAEGKLTPVFNALAVALIVLMLGGAL</sequence>
<feature type="transmembrane region" description="Helical" evidence="6">
    <location>
        <begin position="279"/>
        <end position="299"/>
    </location>
</feature>
<dbReference type="EMBL" id="SOBK01000002">
    <property type="protein sequence ID" value="TDT90981.1"/>
    <property type="molecule type" value="Genomic_DNA"/>
</dbReference>
<dbReference type="PRINTS" id="PR01434">
    <property type="entry name" value="NADHDHGNASE5"/>
</dbReference>
<evidence type="ECO:0000259" key="8">
    <source>
        <dbReference type="Pfam" id="PF00662"/>
    </source>
</evidence>
<dbReference type="InterPro" id="IPR001516">
    <property type="entry name" value="Proton_antipo_N"/>
</dbReference>
<feature type="transmembrane region" description="Helical" evidence="6">
    <location>
        <begin position="186"/>
        <end position="206"/>
    </location>
</feature>
<evidence type="ECO:0000256" key="6">
    <source>
        <dbReference type="SAM" id="Phobius"/>
    </source>
</evidence>
<dbReference type="Proteomes" id="UP000055611">
    <property type="component" value="Chromosome"/>
</dbReference>
<reference evidence="9 11" key="1">
    <citation type="journal article" date="2016" name="Front. Microbiol.">
        <title>Genome Sequence of the Piezophilic, Mesophilic Sulfate-Reducing Bacterium Desulfovibrio indicus J2T.</title>
        <authorList>
            <person name="Cao J."/>
            <person name="Maignien L."/>
            <person name="Shao Z."/>
            <person name="Alain K."/>
            <person name="Jebbar M."/>
        </authorList>
    </citation>
    <scope>NUCLEOTIDE SEQUENCE [LARGE SCALE GENOMIC DNA]</scope>
    <source>
        <strain evidence="9 11">J2</strain>
    </source>
</reference>
<dbReference type="Pfam" id="PF00361">
    <property type="entry name" value="Proton_antipo_M"/>
    <property type="match status" value="1"/>
</dbReference>
<feature type="transmembrane region" description="Helical" evidence="6">
    <location>
        <begin position="451"/>
        <end position="474"/>
    </location>
</feature>
<feature type="transmembrane region" description="Helical" evidence="6">
    <location>
        <begin position="218"/>
        <end position="237"/>
    </location>
</feature>
<evidence type="ECO:0000256" key="5">
    <source>
        <dbReference type="RuleBase" id="RU000320"/>
    </source>
</evidence>
<dbReference type="AlphaFoldDB" id="A0A126QSG9"/>
<dbReference type="KEGG" id="dej:AWY79_16905"/>
<evidence type="ECO:0000313" key="12">
    <source>
        <dbReference type="Proteomes" id="UP000295506"/>
    </source>
</evidence>
<organism evidence="10 12">
    <name type="scientific">Pseudodesulfovibrio indicus</name>
    <dbReference type="NCBI Taxonomy" id="1716143"/>
    <lineage>
        <taxon>Bacteria</taxon>
        <taxon>Pseudomonadati</taxon>
        <taxon>Thermodesulfobacteriota</taxon>
        <taxon>Desulfovibrionia</taxon>
        <taxon>Desulfovibrionales</taxon>
        <taxon>Desulfovibrionaceae</taxon>
    </lineage>
</organism>
<proteinExistence type="predicted"/>
<evidence type="ECO:0000313" key="11">
    <source>
        <dbReference type="Proteomes" id="UP000055611"/>
    </source>
</evidence>
<evidence type="ECO:0000256" key="3">
    <source>
        <dbReference type="ARBA" id="ARBA00022989"/>
    </source>
</evidence>
<feature type="transmembrane region" description="Helical" evidence="6">
    <location>
        <begin position="417"/>
        <end position="439"/>
    </location>
</feature>
<evidence type="ECO:0000256" key="4">
    <source>
        <dbReference type="ARBA" id="ARBA00023136"/>
    </source>
</evidence>
<dbReference type="Pfam" id="PF00662">
    <property type="entry name" value="Proton_antipo_N"/>
    <property type="match status" value="1"/>
</dbReference>
<evidence type="ECO:0000313" key="10">
    <source>
        <dbReference type="EMBL" id="TDT90981.1"/>
    </source>
</evidence>
<feature type="transmembrane region" description="Helical" evidence="6">
    <location>
        <begin position="374"/>
        <end position="396"/>
    </location>
</feature>
<feature type="transmembrane region" description="Helical" evidence="6">
    <location>
        <begin position="348"/>
        <end position="368"/>
    </location>
</feature>
<keyword evidence="2 5" id="KW-0812">Transmembrane</keyword>